<name>A0A9D4KAH2_DREPO</name>
<dbReference type="AlphaFoldDB" id="A0A9D4KAH2"/>
<gene>
    <name evidence="1" type="ORF">DPMN_109538</name>
</gene>
<comment type="caution">
    <text evidence="1">The sequence shown here is derived from an EMBL/GenBank/DDBJ whole genome shotgun (WGS) entry which is preliminary data.</text>
</comment>
<keyword evidence="2" id="KW-1185">Reference proteome</keyword>
<reference evidence="1" key="1">
    <citation type="journal article" date="2019" name="bioRxiv">
        <title>The Genome of the Zebra Mussel, Dreissena polymorpha: A Resource for Invasive Species Research.</title>
        <authorList>
            <person name="McCartney M.A."/>
            <person name="Auch B."/>
            <person name="Kono T."/>
            <person name="Mallez S."/>
            <person name="Zhang Y."/>
            <person name="Obille A."/>
            <person name="Becker A."/>
            <person name="Abrahante J.E."/>
            <person name="Garbe J."/>
            <person name="Badalamenti J.P."/>
            <person name="Herman A."/>
            <person name="Mangelson H."/>
            <person name="Liachko I."/>
            <person name="Sullivan S."/>
            <person name="Sone E.D."/>
            <person name="Koren S."/>
            <person name="Silverstein K.A.T."/>
            <person name="Beckman K.B."/>
            <person name="Gohl D.M."/>
        </authorList>
    </citation>
    <scope>NUCLEOTIDE SEQUENCE</scope>
    <source>
        <strain evidence="1">Duluth1</strain>
        <tissue evidence="1">Whole animal</tissue>
    </source>
</reference>
<proteinExistence type="predicted"/>
<reference evidence="1" key="2">
    <citation type="submission" date="2020-11" db="EMBL/GenBank/DDBJ databases">
        <authorList>
            <person name="McCartney M.A."/>
            <person name="Auch B."/>
            <person name="Kono T."/>
            <person name="Mallez S."/>
            <person name="Becker A."/>
            <person name="Gohl D.M."/>
            <person name="Silverstein K.A.T."/>
            <person name="Koren S."/>
            <person name="Bechman K.B."/>
            <person name="Herman A."/>
            <person name="Abrahante J.E."/>
            <person name="Garbe J."/>
        </authorList>
    </citation>
    <scope>NUCLEOTIDE SEQUENCE</scope>
    <source>
        <strain evidence="1">Duluth1</strain>
        <tissue evidence="1">Whole animal</tissue>
    </source>
</reference>
<protein>
    <submittedName>
        <fullName evidence="1">Uncharacterized protein</fullName>
    </submittedName>
</protein>
<dbReference type="Proteomes" id="UP000828390">
    <property type="component" value="Unassembled WGS sequence"/>
</dbReference>
<dbReference type="EMBL" id="JAIWYP010000004">
    <property type="protein sequence ID" value="KAH3836168.1"/>
    <property type="molecule type" value="Genomic_DNA"/>
</dbReference>
<sequence length="75" mass="8681">MFYLFHAAVATFFPAVSDKFLGNQEQHAEEGERWRQTKAFYEVCNECVPLELPDVTGHLVHLGYCQSEKSQLKLF</sequence>
<organism evidence="1 2">
    <name type="scientific">Dreissena polymorpha</name>
    <name type="common">Zebra mussel</name>
    <name type="synonym">Mytilus polymorpha</name>
    <dbReference type="NCBI Taxonomy" id="45954"/>
    <lineage>
        <taxon>Eukaryota</taxon>
        <taxon>Metazoa</taxon>
        <taxon>Spiralia</taxon>
        <taxon>Lophotrochozoa</taxon>
        <taxon>Mollusca</taxon>
        <taxon>Bivalvia</taxon>
        <taxon>Autobranchia</taxon>
        <taxon>Heteroconchia</taxon>
        <taxon>Euheterodonta</taxon>
        <taxon>Imparidentia</taxon>
        <taxon>Neoheterodontei</taxon>
        <taxon>Myida</taxon>
        <taxon>Dreissenoidea</taxon>
        <taxon>Dreissenidae</taxon>
        <taxon>Dreissena</taxon>
    </lineage>
</organism>
<evidence type="ECO:0000313" key="2">
    <source>
        <dbReference type="Proteomes" id="UP000828390"/>
    </source>
</evidence>
<accession>A0A9D4KAH2</accession>
<evidence type="ECO:0000313" key="1">
    <source>
        <dbReference type="EMBL" id="KAH3836168.1"/>
    </source>
</evidence>